<feature type="region of interest" description="Disordered" evidence="1">
    <location>
        <begin position="103"/>
        <end position="125"/>
    </location>
</feature>
<keyword evidence="3" id="KW-1185">Reference proteome</keyword>
<dbReference type="Proteomes" id="UP001201980">
    <property type="component" value="Unassembled WGS sequence"/>
</dbReference>
<reference evidence="2" key="1">
    <citation type="submission" date="2022-07" db="EMBL/GenBank/DDBJ databases">
        <title>Draft genome sequence of Zalerion maritima ATCC 34329, a (micro)plastics degrading marine fungus.</title>
        <authorList>
            <person name="Paco A."/>
            <person name="Goncalves M.F.M."/>
            <person name="Rocha-Santos T.A.P."/>
            <person name="Alves A."/>
        </authorList>
    </citation>
    <scope>NUCLEOTIDE SEQUENCE</scope>
    <source>
        <strain evidence="2">ATCC 34329</strain>
    </source>
</reference>
<sequence>MDKDADDEVHEPRGSQPYSFPDSIRNVAISNITTLSANPNEDPEEEVNEIPSDDTLILGRYFFTGSVLAIDHDKGEFYLWEANQDPDVDSNLASLGNGCASLADSASRAGQGRSPLTDGSDSSGSSFSGGAIAGAIGIGLAVKRMVECGPAGAKDLPPTPGSRTPINQSDLYSPDELQGREVLGGGALDHTSSQRNARNPANVRTRNHGKNPSMLLDWLYDIVYKPAPYRYVTVKQAAMSRNNPVSVSCPTTPLVDKNKDVKAWFLRIKQKQEVRMEVEEAFEMRGGGRDRPGGHSHERSNESSPIDPSSDANQEVAIRCRPRPSGRSFMRMKDTASPENLGGGVETYTENAGVPERWDA</sequence>
<evidence type="ECO:0000313" key="3">
    <source>
        <dbReference type="Proteomes" id="UP001201980"/>
    </source>
</evidence>
<evidence type="ECO:0000256" key="1">
    <source>
        <dbReference type="SAM" id="MobiDB-lite"/>
    </source>
</evidence>
<gene>
    <name evidence="2" type="ORF">MKZ38_002227</name>
</gene>
<proteinExistence type="predicted"/>
<evidence type="ECO:0000313" key="2">
    <source>
        <dbReference type="EMBL" id="KAJ2900789.1"/>
    </source>
</evidence>
<feature type="compositionally biased region" description="Polar residues" evidence="1">
    <location>
        <begin position="190"/>
        <end position="204"/>
    </location>
</feature>
<feature type="region of interest" description="Disordered" evidence="1">
    <location>
        <begin position="151"/>
        <end position="208"/>
    </location>
</feature>
<name>A0AAD5RPA3_9PEZI</name>
<accession>A0AAD5RPA3</accession>
<feature type="region of interest" description="Disordered" evidence="1">
    <location>
        <begin position="1"/>
        <end position="22"/>
    </location>
</feature>
<feature type="compositionally biased region" description="Polar residues" evidence="1">
    <location>
        <begin position="302"/>
        <end position="313"/>
    </location>
</feature>
<protein>
    <submittedName>
        <fullName evidence="2">Uncharacterized protein</fullName>
    </submittedName>
</protein>
<feature type="compositionally biased region" description="Polar residues" evidence="1">
    <location>
        <begin position="161"/>
        <end position="171"/>
    </location>
</feature>
<feature type="region of interest" description="Disordered" evidence="1">
    <location>
        <begin position="282"/>
        <end position="360"/>
    </location>
</feature>
<organism evidence="2 3">
    <name type="scientific">Zalerion maritima</name>
    <dbReference type="NCBI Taxonomy" id="339359"/>
    <lineage>
        <taxon>Eukaryota</taxon>
        <taxon>Fungi</taxon>
        <taxon>Dikarya</taxon>
        <taxon>Ascomycota</taxon>
        <taxon>Pezizomycotina</taxon>
        <taxon>Sordariomycetes</taxon>
        <taxon>Lulworthiomycetidae</taxon>
        <taxon>Lulworthiales</taxon>
        <taxon>Lulworthiaceae</taxon>
        <taxon>Zalerion</taxon>
    </lineage>
</organism>
<dbReference type="AlphaFoldDB" id="A0AAD5RPA3"/>
<dbReference type="EMBL" id="JAKWBI020000165">
    <property type="protein sequence ID" value="KAJ2900789.1"/>
    <property type="molecule type" value="Genomic_DNA"/>
</dbReference>
<comment type="caution">
    <text evidence="2">The sequence shown here is derived from an EMBL/GenBank/DDBJ whole genome shotgun (WGS) entry which is preliminary data.</text>
</comment>
<feature type="compositionally biased region" description="Basic and acidic residues" evidence="1">
    <location>
        <begin position="282"/>
        <end position="301"/>
    </location>
</feature>